<gene>
    <name evidence="1" type="ORF">SMD27_13915</name>
</gene>
<comment type="caution">
    <text evidence="1">The sequence shown here is derived from an EMBL/GenBank/DDBJ whole genome shotgun (WGS) entry which is preliminary data.</text>
</comment>
<dbReference type="Proteomes" id="UP001279642">
    <property type="component" value="Unassembled WGS sequence"/>
</dbReference>
<dbReference type="PIRSF" id="PIRSF032064">
    <property type="entry name" value="UCP032064"/>
    <property type="match status" value="1"/>
</dbReference>
<evidence type="ECO:0000313" key="1">
    <source>
        <dbReference type="EMBL" id="MDY0883943.1"/>
    </source>
</evidence>
<organism evidence="1 2">
    <name type="scientific">Dongia soli</name>
    <dbReference type="NCBI Taxonomy" id="600628"/>
    <lineage>
        <taxon>Bacteria</taxon>
        <taxon>Pseudomonadati</taxon>
        <taxon>Pseudomonadota</taxon>
        <taxon>Alphaproteobacteria</taxon>
        <taxon>Rhodospirillales</taxon>
        <taxon>Dongiaceae</taxon>
        <taxon>Dongia</taxon>
    </lineage>
</organism>
<dbReference type="RefSeq" id="WP_320509008.1">
    <property type="nucleotide sequence ID" value="NZ_JAXCLW010000003.1"/>
</dbReference>
<sequence length="190" mass="20813">MTTNPKTLASGTKALVAAKTRSEETRRKETRRGGVAALAVNVPAITRAALGSRGFAEAGLLTHWPEIAGANLARGCQPDKLRFSKGERRDGTLILRCIGALALELQHQAPHLLERINGYFGYRAVARLQIVQGTLRRRRPRPKPPLPALSAADAAVTETTIARVQDGDLKDVLRRLGHAIHRRNKRAENR</sequence>
<accession>A0ABU5ECK7</accession>
<dbReference type="Pfam" id="PF05258">
    <property type="entry name" value="DciA"/>
    <property type="match status" value="1"/>
</dbReference>
<evidence type="ECO:0000313" key="2">
    <source>
        <dbReference type="Proteomes" id="UP001279642"/>
    </source>
</evidence>
<protein>
    <submittedName>
        <fullName evidence="1">DciA family protein</fullName>
    </submittedName>
</protein>
<name>A0ABU5ECK7_9PROT</name>
<dbReference type="InterPro" id="IPR010593">
    <property type="entry name" value="DUF1159"/>
</dbReference>
<dbReference type="InterPro" id="IPR007922">
    <property type="entry name" value="DciA-like"/>
</dbReference>
<proteinExistence type="predicted"/>
<reference evidence="1 2" key="1">
    <citation type="journal article" date="2016" name="Antonie Van Leeuwenhoek">
        <title>Dongia soli sp. nov., isolated from soil from Dokdo, Korea.</title>
        <authorList>
            <person name="Kim D.U."/>
            <person name="Lee H."/>
            <person name="Kim H."/>
            <person name="Kim S.G."/>
            <person name="Ka J.O."/>
        </authorList>
    </citation>
    <scope>NUCLEOTIDE SEQUENCE [LARGE SCALE GENOMIC DNA]</scope>
    <source>
        <strain evidence="1 2">D78</strain>
    </source>
</reference>
<keyword evidence="2" id="KW-1185">Reference proteome</keyword>
<dbReference type="EMBL" id="JAXCLW010000003">
    <property type="protein sequence ID" value="MDY0883943.1"/>
    <property type="molecule type" value="Genomic_DNA"/>
</dbReference>